<keyword evidence="4" id="KW-1185">Reference proteome</keyword>
<organism evidence="3 4">
    <name type="scientific">Naegleria lovaniensis</name>
    <name type="common">Amoeba</name>
    <dbReference type="NCBI Taxonomy" id="51637"/>
    <lineage>
        <taxon>Eukaryota</taxon>
        <taxon>Discoba</taxon>
        <taxon>Heterolobosea</taxon>
        <taxon>Tetramitia</taxon>
        <taxon>Eutetramitia</taxon>
        <taxon>Vahlkampfiidae</taxon>
        <taxon>Naegleria</taxon>
    </lineage>
</organism>
<dbReference type="RefSeq" id="XP_044553807.1">
    <property type="nucleotide sequence ID" value="XM_044689271.1"/>
</dbReference>
<accession>A0AA88KNB4</accession>
<evidence type="ECO:0000259" key="2">
    <source>
        <dbReference type="Pfam" id="PF02010"/>
    </source>
</evidence>
<gene>
    <name evidence="3" type="ORF">C9374_013398</name>
</gene>
<dbReference type="AlphaFoldDB" id="A0AA88KNB4"/>
<dbReference type="Pfam" id="PF02010">
    <property type="entry name" value="REJ"/>
    <property type="match status" value="1"/>
</dbReference>
<sequence>MLELSQGYYSNSSIISRKNMTTSYFVASLLAVFIFASLMATEMVESQNLAPNITVVNVSPQTYEIKYTDDVMIEVVVANDLMINWTINGTAIDYYNTTLVYPVFNLQEDVTYVITLTVTDTNSLTSSTFDHPFKILKSSRHCNFNVTPTSGFAFDTEFSHVIENCRADHLRFSYFFKLEEGIREVHHENVSNDMVITPLPFGNQSEIVVGVEVMDSLTESSTIYTYPVVVEVPSLGSFEECKILLRSLGFKRSAGSLPPFKYVHVYSPHNLQLAANECARLVVDHGVSV</sequence>
<evidence type="ECO:0000313" key="4">
    <source>
        <dbReference type="Proteomes" id="UP000816034"/>
    </source>
</evidence>
<dbReference type="Proteomes" id="UP000816034">
    <property type="component" value="Unassembled WGS sequence"/>
</dbReference>
<keyword evidence="1" id="KW-1133">Transmembrane helix</keyword>
<keyword evidence="1" id="KW-0812">Transmembrane</keyword>
<feature type="domain" description="PKD/REJ-like" evidence="2">
    <location>
        <begin position="97"/>
        <end position="223"/>
    </location>
</feature>
<evidence type="ECO:0000313" key="3">
    <source>
        <dbReference type="EMBL" id="KAG2391913.1"/>
    </source>
</evidence>
<protein>
    <recommendedName>
        <fullName evidence="2">PKD/REJ-like domain-containing protein</fullName>
    </recommendedName>
</protein>
<dbReference type="InterPro" id="IPR002859">
    <property type="entry name" value="PKD/REJ-like"/>
</dbReference>
<dbReference type="GeneID" id="68105851"/>
<feature type="transmembrane region" description="Helical" evidence="1">
    <location>
        <begin position="21"/>
        <end position="40"/>
    </location>
</feature>
<evidence type="ECO:0000256" key="1">
    <source>
        <dbReference type="SAM" id="Phobius"/>
    </source>
</evidence>
<dbReference type="EMBL" id="PYSW02000006">
    <property type="protein sequence ID" value="KAG2391913.1"/>
    <property type="molecule type" value="Genomic_DNA"/>
</dbReference>
<proteinExistence type="predicted"/>
<reference evidence="3 4" key="1">
    <citation type="journal article" date="2018" name="BMC Genomics">
        <title>The genome of Naegleria lovaniensis, the basis for a comparative approach to unravel pathogenicity factors of the human pathogenic amoeba N. fowleri.</title>
        <authorList>
            <person name="Liechti N."/>
            <person name="Schurch N."/>
            <person name="Bruggmann R."/>
            <person name="Wittwer M."/>
        </authorList>
    </citation>
    <scope>NUCLEOTIDE SEQUENCE [LARGE SCALE GENOMIC DNA]</scope>
    <source>
        <strain evidence="3 4">ATCC 30569</strain>
    </source>
</reference>
<keyword evidence="1" id="KW-0472">Membrane</keyword>
<name>A0AA88KNB4_NAELO</name>
<comment type="caution">
    <text evidence="3">The sequence shown here is derived from an EMBL/GenBank/DDBJ whole genome shotgun (WGS) entry which is preliminary data.</text>
</comment>